<accession>A0A371YJA2</accession>
<name>A0A371YJA2_9GAMM</name>
<dbReference type="PANTHER" id="PTHR37950">
    <property type="entry name" value="4-HYDROXYPHENYLACETATE CATABOLISM PROTEIN"/>
    <property type="match status" value="1"/>
</dbReference>
<dbReference type="GO" id="GO:0008704">
    <property type="term" value="F:5-carboxymethyl-2-hydroxymuconate delta-isomerase activity"/>
    <property type="evidence" value="ECO:0007669"/>
    <property type="project" value="InterPro"/>
</dbReference>
<dbReference type="PANTHER" id="PTHR37950:SF1">
    <property type="entry name" value="4-HYDROXYPHENYLACETATE CATABOLISM PROTEIN"/>
    <property type="match status" value="1"/>
</dbReference>
<dbReference type="AlphaFoldDB" id="A0A371YJA2"/>
<evidence type="ECO:0000313" key="4">
    <source>
        <dbReference type="Proteomes" id="UP001595455"/>
    </source>
</evidence>
<dbReference type="EMBL" id="PYIX02000080">
    <property type="protein sequence ID" value="RFC81553.1"/>
    <property type="molecule type" value="Genomic_DNA"/>
</dbReference>
<dbReference type="OrthoDB" id="9814215at2"/>
<dbReference type="Proteomes" id="UP000240957">
    <property type="component" value="Unassembled WGS sequence"/>
</dbReference>
<keyword evidence="4" id="KW-1185">Reference proteome</keyword>
<reference evidence="1" key="1">
    <citation type="journal article" date="2014" name="Int. J. Syst. Evol. Microbiol.">
        <title>Complete genome of a new Firmicutes species belonging to the dominant human colonic microbiota ('Ruminococcus bicirculans') reveals two chromosomes and a selective capacity to utilize plant glucans.</title>
        <authorList>
            <consortium name="NISC Comparative Sequencing Program"/>
            <person name="Wegmann U."/>
            <person name="Louis P."/>
            <person name="Goesmann A."/>
            <person name="Henrissat B."/>
            <person name="Duncan S.H."/>
            <person name="Flint H.J."/>
        </authorList>
    </citation>
    <scope>NUCLEOTIDE SEQUENCE</scope>
    <source>
        <strain evidence="1">KCTC 62575</strain>
    </source>
</reference>
<dbReference type="Proteomes" id="UP001595455">
    <property type="component" value="Unassembled WGS sequence"/>
</dbReference>
<dbReference type="SUPFAM" id="SSF55331">
    <property type="entry name" value="Tautomerase/MIF"/>
    <property type="match status" value="1"/>
</dbReference>
<evidence type="ECO:0000313" key="1">
    <source>
        <dbReference type="EMBL" id="MFC2996253.1"/>
    </source>
</evidence>
<evidence type="ECO:0000313" key="3">
    <source>
        <dbReference type="Proteomes" id="UP000240957"/>
    </source>
</evidence>
<organism evidence="2 3">
    <name type="scientific">Acinetobacter sichuanensis</name>
    <dbReference type="NCBI Taxonomy" id="2136183"/>
    <lineage>
        <taxon>Bacteria</taxon>
        <taxon>Pseudomonadati</taxon>
        <taxon>Pseudomonadota</taxon>
        <taxon>Gammaproteobacteria</taxon>
        <taxon>Moraxellales</taxon>
        <taxon>Moraxellaceae</taxon>
        <taxon>Acinetobacter</taxon>
    </lineage>
</organism>
<dbReference type="CDD" id="cd00580">
    <property type="entry name" value="CHMI"/>
    <property type="match status" value="1"/>
</dbReference>
<dbReference type="InterPro" id="IPR014347">
    <property type="entry name" value="Tautomerase/MIF_sf"/>
</dbReference>
<reference evidence="1" key="4">
    <citation type="submission" date="2024-09" db="EMBL/GenBank/DDBJ databases">
        <authorList>
            <person name="Sun Q."/>
            <person name="Mori K."/>
        </authorList>
    </citation>
    <scope>NUCLEOTIDE SEQUENCE</scope>
    <source>
        <strain evidence="1">KCTC 62575</strain>
    </source>
</reference>
<keyword evidence="2" id="KW-0413">Isomerase</keyword>
<dbReference type="InterPro" id="IPR004220">
    <property type="entry name" value="5-COMe_2-OHmuconate_Isoase"/>
</dbReference>
<dbReference type="RefSeq" id="WP_107010125.1">
    <property type="nucleotide sequence ID" value="NZ_JAVIDQ010000026.1"/>
</dbReference>
<sequence length="122" mass="14167">MPQMIVEYSDNIDQLDHQDLMLKLNHALFDTGLVDHPFNIKTRIRANQDFLIGFGDNNQAYIHVRLGMMTGRTLEQRQFISAQLLECLKNFENYQAVHLEVQLCVEIAEMPKEVYGKTSILK</sequence>
<dbReference type="Gene3D" id="3.30.429.10">
    <property type="entry name" value="Macrophage Migration Inhibitory Factor"/>
    <property type="match status" value="1"/>
</dbReference>
<reference evidence="2 3" key="2">
    <citation type="submission" date="2018-08" db="EMBL/GenBank/DDBJ databases">
        <title>The draft genome of Acinetobacter sichuanensis strain WCHAc060041.</title>
        <authorList>
            <person name="Qin J."/>
            <person name="Feng Y."/>
            <person name="Zong Z."/>
        </authorList>
    </citation>
    <scope>NUCLEOTIDE SEQUENCE [LARGE SCALE GENOMIC DNA]</scope>
    <source>
        <strain evidence="2 3">WCHAc060041</strain>
    </source>
</reference>
<protein>
    <submittedName>
        <fullName evidence="2">5-carboxymethyl-2-hydroxymuconate Delta-isomerase</fullName>
    </submittedName>
</protein>
<comment type="caution">
    <text evidence="2">The sequence shown here is derived from an EMBL/GenBank/DDBJ whole genome shotgun (WGS) entry which is preliminary data.</text>
</comment>
<reference evidence="4" key="3">
    <citation type="journal article" date="2019" name="Int. J. Syst. Evol. Microbiol.">
        <title>The Global Catalogue of Microorganisms (GCM) 10K type strain sequencing project: providing services to taxonomists for standard genome sequencing and annotation.</title>
        <authorList>
            <consortium name="The Broad Institute Genomics Platform"/>
            <consortium name="The Broad Institute Genome Sequencing Center for Infectious Disease"/>
            <person name="Wu L."/>
            <person name="Ma J."/>
        </authorList>
    </citation>
    <scope>NUCLEOTIDE SEQUENCE [LARGE SCALE GENOMIC DNA]</scope>
    <source>
        <strain evidence="4">KCTC 62575</strain>
    </source>
</reference>
<dbReference type="EMBL" id="JBHRSF010000060">
    <property type="protein sequence ID" value="MFC2996253.1"/>
    <property type="molecule type" value="Genomic_DNA"/>
</dbReference>
<dbReference type="Pfam" id="PF02962">
    <property type="entry name" value="CHMI"/>
    <property type="match status" value="1"/>
</dbReference>
<proteinExistence type="predicted"/>
<evidence type="ECO:0000313" key="2">
    <source>
        <dbReference type="EMBL" id="RFC81553.1"/>
    </source>
</evidence>
<gene>
    <name evidence="1" type="ORF">ACFODO_13425</name>
    <name evidence="2" type="ORF">C9E89_021230</name>
</gene>